<dbReference type="NCBIfam" id="TIGR02595">
    <property type="entry name" value="PEP_CTERM"/>
    <property type="match status" value="1"/>
</dbReference>
<name>A0A518DG06_9BACT</name>
<evidence type="ECO:0000313" key="4">
    <source>
        <dbReference type="Proteomes" id="UP000317429"/>
    </source>
</evidence>
<dbReference type="PROSITE" id="PS51257">
    <property type="entry name" value="PROKAR_LIPOPROTEIN"/>
    <property type="match status" value="1"/>
</dbReference>
<dbReference type="InterPro" id="IPR018247">
    <property type="entry name" value="EF_Hand_1_Ca_BS"/>
</dbReference>
<sequence length="1057" mass="108391" precursor="true">MTGKSLFLAGIVAACGACAVQAQLVTEWNWDSTKTGNQDWQVAANWPNQLGFPNDPGRVDPDDTVITPVVGANLSVALAGNLTVNVGATDVTVASLRLGGTAGAVTTTVVGSGGRLIFENFENNDNPPPPMGQPPKVLQYSFNESRALIISGGVAGSTNVISVPIFLNHETLDIDSNRDANAPVGFVSTNDLLINGPITFTGGSQTSNSIPGIDNYLPAGLKLTVSSPLAIPNNNLNPMGGETEFDFHINGSISNGGLAEYSGVISGAGDLLIGNVSNSEVLPLSTVILSGANTITGRIAPNRANIVLANDLAFGTGPIKSKTITGEFGNNLLSDNDSRNLANRMIFAQFVTVKGEHSLEWSGPVEQDNARGWINLLPAGKEFKLSGTQYIDGDSEPDLGGLPAADKQYIFDGSGLTRVTGAIRNHETASVSRSIFKYGTGPVYLQGSLTGNNSDYSFRTVVSGGNLHVATINDLGSSTIVSRAGGIGLENGTVTGPDSSAFLSRVNNKATAPTSAIVTQQGNIGNDFASFDAWDHGGLMLAAGEYAGNLDFTTGDLANAQDMSLAARDRSTTTQYTGTITPGNATYRLGGGGGILQLPNTNQLTGARSLVVQNGLDFGPIQQIGMVRLTNTNNYTGTTSILGEQLNSNEANGIADNNVENSSQFRGTTLSVSSLANGGVASSIGSSSSAAANLYVQGGTLRYEGAATSTDRLLTIGTRGGTIEASGSGAVTFSNTGAIAMGIAAVRNGDVVGQTWIGGIGLIADIQSGTADLVPGMTVAASGVVEGSSPPDGSITIAEIVSPTRIRLSDPISAFTSFNNTPVTFGTAPRTLTLSGTNSSNNTFAPLIGDDATTGNVSLVKSGAGKWVLTNPGNNWAGNTTVSAGTLSITNPTLNDTADVLLLPTSTFDLDFAGIDTIGGLFFNGVQQVGGTWGSLLSSAANKRSWFTGLGVLNVTETVMLGKIGGDFNGDGYVDAADYTTWRDNLGAATDDALNGNGDGNPGVTSADYDLWKTNFGMTAPPLAIAALGAAASVPEPATLVLLLLAGVPLAVFRRRV</sequence>
<accession>A0A518DG06</accession>
<evidence type="ECO:0000313" key="3">
    <source>
        <dbReference type="EMBL" id="QDU90404.1"/>
    </source>
</evidence>
<evidence type="ECO:0000256" key="1">
    <source>
        <dbReference type="ARBA" id="ARBA00022729"/>
    </source>
</evidence>
<feature type="signal peptide" evidence="2">
    <location>
        <begin position="1"/>
        <end position="19"/>
    </location>
</feature>
<protein>
    <submittedName>
        <fullName evidence="3">Autotransporter-associated beta strand repeat protein</fullName>
    </submittedName>
</protein>
<keyword evidence="1 2" id="KW-0732">Signal</keyword>
<dbReference type="Proteomes" id="UP000317429">
    <property type="component" value="Chromosome"/>
</dbReference>
<dbReference type="OrthoDB" id="227068at2"/>
<dbReference type="KEGG" id="pnd:Pla175_38080"/>
<dbReference type="NCBIfam" id="TIGR02601">
    <property type="entry name" value="autotrns_rpt"/>
    <property type="match status" value="1"/>
</dbReference>
<reference evidence="3 4" key="1">
    <citation type="submission" date="2019-02" db="EMBL/GenBank/DDBJ databases">
        <title>Deep-cultivation of Planctomycetes and their phenomic and genomic characterization uncovers novel biology.</title>
        <authorList>
            <person name="Wiegand S."/>
            <person name="Jogler M."/>
            <person name="Boedeker C."/>
            <person name="Pinto D."/>
            <person name="Vollmers J."/>
            <person name="Rivas-Marin E."/>
            <person name="Kohn T."/>
            <person name="Peeters S.H."/>
            <person name="Heuer A."/>
            <person name="Rast P."/>
            <person name="Oberbeckmann S."/>
            <person name="Bunk B."/>
            <person name="Jeske O."/>
            <person name="Meyerdierks A."/>
            <person name="Storesund J.E."/>
            <person name="Kallscheuer N."/>
            <person name="Luecker S."/>
            <person name="Lage O.M."/>
            <person name="Pohl T."/>
            <person name="Merkel B.J."/>
            <person name="Hornburger P."/>
            <person name="Mueller R.-W."/>
            <person name="Bruemmer F."/>
            <person name="Labrenz M."/>
            <person name="Spormann A.M."/>
            <person name="Op den Camp H."/>
            <person name="Overmann J."/>
            <person name="Amann R."/>
            <person name="Jetten M.S.M."/>
            <person name="Mascher T."/>
            <person name="Medema M.H."/>
            <person name="Devos D.P."/>
            <person name="Kaster A.-K."/>
            <person name="Ovreas L."/>
            <person name="Rohde M."/>
            <person name="Galperin M.Y."/>
            <person name="Jogler C."/>
        </authorList>
    </citation>
    <scope>NUCLEOTIDE SEQUENCE [LARGE SCALE GENOMIC DNA]</scope>
    <source>
        <strain evidence="3 4">Pla175</strain>
    </source>
</reference>
<keyword evidence="4" id="KW-1185">Reference proteome</keyword>
<dbReference type="AlphaFoldDB" id="A0A518DG06"/>
<dbReference type="EMBL" id="CP036291">
    <property type="protein sequence ID" value="QDU90404.1"/>
    <property type="molecule type" value="Genomic_DNA"/>
</dbReference>
<dbReference type="RefSeq" id="WP_145288828.1">
    <property type="nucleotide sequence ID" value="NZ_CP036291.1"/>
</dbReference>
<dbReference type="Pfam" id="PF12951">
    <property type="entry name" value="PATR"/>
    <property type="match status" value="1"/>
</dbReference>
<organism evidence="3 4">
    <name type="scientific">Pirellulimonas nuda</name>
    <dbReference type="NCBI Taxonomy" id="2528009"/>
    <lineage>
        <taxon>Bacteria</taxon>
        <taxon>Pseudomonadati</taxon>
        <taxon>Planctomycetota</taxon>
        <taxon>Planctomycetia</taxon>
        <taxon>Pirellulales</taxon>
        <taxon>Lacipirellulaceae</taxon>
        <taxon>Pirellulimonas</taxon>
    </lineage>
</organism>
<proteinExistence type="predicted"/>
<dbReference type="PROSITE" id="PS00018">
    <property type="entry name" value="EF_HAND_1"/>
    <property type="match status" value="1"/>
</dbReference>
<evidence type="ECO:0000256" key="2">
    <source>
        <dbReference type="SAM" id="SignalP"/>
    </source>
</evidence>
<dbReference type="InterPro" id="IPR013424">
    <property type="entry name" value="Ice-binding_C"/>
</dbReference>
<dbReference type="InterPro" id="IPR013425">
    <property type="entry name" value="Autotrns_rpt"/>
</dbReference>
<feature type="chain" id="PRO_5022195981" evidence="2">
    <location>
        <begin position="20"/>
        <end position="1057"/>
    </location>
</feature>
<gene>
    <name evidence="3" type="ORF">Pla175_38080</name>
</gene>